<dbReference type="Gene3D" id="1.10.443.10">
    <property type="entry name" value="Intergrase catalytic core"/>
    <property type="match status" value="1"/>
</dbReference>
<evidence type="ECO:0000256" key="1">
    <source>
        <dbReference type="ARBA" id="ARBA00023172"/>
    </source>
</evidence>
<feature type="domain" description="Tyr recombinase" evidence="2">
    <location>
        <begin position="348"/>
        <end position="551"/>
    </location>
</feature>
<gene>
    <name evidence="3" type="ORF">CN678_06020</name>
</gene>
<dbReference type="RefSeq" id="WP_098164275.1">
    <property type="nucleotide sequence ID" value="NZ_NUEH01000008.1"/>
</dbReference>
<protein>
    <submittedName>
        <fullName evidence="3">Transposase</fullName>
    </submittedName>
</protein>
<keyword evidence="1" id="KW-0233">DNA recombination</keyword>
<dbReference type="GO" id="GO:0003677">
    <property type="term" value="F:DNA binding"/>
    <property type="evidence" value="ECO:0007669"/>
    <property type="project" value="InterPro"/>
</dbReference>
<dbReference type="PROSITE" id="PS51898">
    <property type="entry name" value="TYR_RECOMBINASE"/>
    <property type="match status" value="1"/>
</dbReference>
<organism evidence="3">
    <name type="scientific">Bacillus toyonensis</name>
    <dbReference type="NCBI Taxonomy" id="155322"/>
    <lineage>
        <taxon>Bacteria</taxon>
        <taxon>Bacillati</taxon>
        <taxon>Bacillota</taxon>
        <taxon>Bacilli</taxon>
        <taxon>Bacillales</taxon>
        <taxon>Bacillaceae</taxon>
        <taxon>Bacillus</taxon>
        <taxon>Bacillus cereus group</taxon>
    </lineage>
</organism>
<dbReference type="AlphaFoldDB" id="A0AB73SAN5"/>
<dbReference type="SUPFAM" id="SSF56349">
    <property type="entry name" value="DNA breaking-rejoining enzymes"/>
    <property type="match status" value="1"/>
</dbReference>
<accession>A0AB73SAN5</accession>
<dbReference type="InterPro" id="IPR050090">
    <property type="entry name" value="Tyrosine_recombinase_XerCD"/>
</dbReference>
<dbReference type="Pfam" id="PF00589">
    <property type="entry name" value="Phage_integrase"/>
    <property type="match status" value="1"/>
</dbReference>
<dbReference type="InterPro" id="IPR002104">
    <property type="entry name" value="Integrase_catalytic"/>
</dbReference>
<proteinExistence type="predicted"/>
<dbReference type="GO" id="GO:0006310">
    <property type="term" value="P:DNA recombination"/>
    <property type="evidence" value="ECO:0007669"/>
    <property type="project" value="UniProtKB-KW"/>
</dbReference>
<dbReference type="PANTHER" id="PTHR30349">
    <property type="entry name" value="PHAGE INTEGRASE-RELATED"/>
    <property type="match status" value="1"/>
</dbReference>
<sequence length="701" mass="82470">MKQIYQMEDEQFEFHERLQQELSSYPLNLIEKDGSITTQYVKDPYFLIHNIWHTSFLETIPQFQKLVKEHSGRQHVRFQFNSATVNLEIKYVWFHKLFKEEWRIGSLFAGYATYLQKLTSFLNEKYPNLYSLLNLDIEQAEREWCFWLEKHGLPTQQKKLVVTYGVYTHKTSLAVFLRTIYSNLFKMTDIREEWEKDRWDVRELHNKYGIPYNKSRAGYFIDFNKFEQVNIRQSIKRYIKHRLINKSLAWGTAQIYLSHLPRFISLILSLEPSWTDLKGLKRSHMEQYIQCLNEYARNNLSRKNSNAENYISGTLNYLGKFLEDIQRYEYDIAPETHVRLLLFPEDKPKRKKKSFDQINYIPDFVLEQLFTHINDLHREVIPVVWVAYKTGLRISDVLGLTSNCLERLNGKYSIVTDIEKTYVQGHRIPIDEELAGILAVLIQRSKENNNQENNPEGYIFVHYLGARKGKPYEQQSFNKFLNILAHKKKIVDETGKIFHFKAHQFRHTYAIKMLNGGADILTVQELLAHASPEMTLQYAKLLDDTKRKAFESVISQGVFSFDLNGEVQEVKAGEDIPKDILHTLWQNHKLNAMDNPYGTCHARLKGSCPHMEAPPCLTCNGGSPCKDLAIGFSEYDIQKYMLHVKTTSKSIEVAKQHGRDDVVEKQERNLQRYHDILINIREGNVIFGRQERMKRKSGVEK</sequence>
<dbReference type="EMBL" id="NUEH01000008">
    <property type="protein sequence ID" value="PEI88094.1"/>
    <property type="molecule type" value="Genomic_DNA"/>
</dbReference>
<comment type="caution">
    <text evidence="3">The sequence shown here is derived from an EMBL/GenBank/DDBJ whole genome shotgun (WGS) entry which is preliminary data.</text>
</comment>
<evidence type="ECO:0000313" key="3">
    <source>
        <dbReference type="EMBL" id="PEI88094.1"/>
    </source>
</evidence>
<dbReference type="Proteomes" id="UP000220969">
    <property type="component" value="Unassembled WGS sequence"/>
</dbReference>
<name>A0AB73SAN5_9BACI</name>
<dbReference type="InterPro" id="IPR013762">
    <property type="entry name" value="Integrase-like_cat_sf"/>
</dbReference>
<dbReference type="PANTHER" id="PTHR30349:SF64">
    <property type="entry name" value="PROPHAGE INTEGRASE INTD-RELATED"/>
    <property type="match status" value="1"/>
</dbReference>
<dbReference type="GO" id="GO:0015074">
    <property type="term" value="P:DNA integration"/>
    <property type="evidence" value="ECO:0007669"/>
    <property type="project" value="InterPro"/>
</dbReference>
<dbReference type="InterPro" id="IPR011010">
    <property type="entry name" value="DNA_brk_join_enz"/>
</dbReference>
<evidence type="ECO:0000259" key="2">
    <source>
        <dbReference type="PROSITE" id="PS51898"/>
    </source>
</evidence>
<reference evidence="3" key="1">
    <citation type="submission" date="2017-09" db="EMBL/GenBank/DDBJ databases">
        <title>Large-scale bioinformatics analysis of Bacillus genomes uncovers conserved roles of natural products in bacterial physiology.</title>
        <authorList>
            <consortium name="Agbiome Team Llc"/>
            <person name="Bleich R.M."/>
            <person name="Kirk G.J."/>
            <person name="Santa Maria K.C."/>
            <person name="Allen S.E."/>
            <person name="Farag S."/>
            <person name="Shank E.A."/>
            <person name="Bowers A."/>
        </authorList>
    </citation>
    <scope>NUCLEOTIDE SEQUENCE</scope>
    <source>
        <strain evidence="3">AFS005430</strain>
    </source>
</reference>